<gene>
    <name evidence="2" type="ORF">MPOL1434_LOCUS10268</name>
</gene>
<name>A0A7S0B0A1_9STRA</name>
<dbReference type="EMBL" id="HBEJ01017569">
    <property type="protein sequence ID" value="CAD8378901.1"/>
    <property type="molecule type" value="Transcribed_RNA"/>
</dbReference>
<dbReference type="SUPFAM" id="SSF52266">
    <property type="entry name" value="SGNH hydrolase"/>
    <property type="match status" value="1"/>
</dbReference>
<organism evidence="2">
    <name type="scientific">Minutocellus polymorphus</name>
    <dbReference type="NCBI Taxonomy" id="265543"/>
    <lineage>
        <taxon>Eukaryota</taxon>
        <taxon>Sar</taxon>
        <taxon>Stramenopiles</taxon>
        <taxon>Ochrophyta</taxon>
        <taxon>Bacillariophyta</taxon>
        <taxon>Mediophyceae</taxon>
        <taxon>Cymatosirophycidae</taxon>
        <taxon>Cymatosirales</taxon>
        <taxon>Cymatosiraceae</taxon>
        <taxon>Minutocellus</taxon>
    </lineage>
</organism>
<evidence type="ECO:0000313" key="2">
    <source>
        <dbReference type="EMBL" id="CAD8378901.1"/>
    </source>
</evidence>
<protein>
    <recommendedName>
        <fullName evidence="1">SGNH hydrolase-type esterase domain-containing protein</fullName>
    </recommendedName>
</protein>
<dbReference type="InterPro" id="IPR036514">
    <property type="entry name" value="SGNH_hydro_sf"/>
</dbReference>
<reference evidence="2" key="1">
    <citation type="submission" date="2021-01" db="EMBL/GenBank/DDBJ databases">
        <authorList>
            <person name="Corre E."/>
            <person name="Pelletier E."/>
            <person name="Niang G."/>
            <person name="Scheremetjew M."/>
            <person name="Finn R."/>
            <person name="Kale V."/>
            <person name="Holt S."/>
            <person name="Cochrane G."/>
            <person name="Meng A."/>
            <person name="Brown T."/>
            <person name="Cohen L."/>
        </authorList>
    </citation>
    <scope>NUCLEOTIDE SEQUENCE</scope>
    <source>
        <strain evidence="2">CCMP3303</strain>
    </source>
</reference>
<dbReference type="AlphaFoldDB" id="A0A7S0B0A1"/>
<dbReference type="InterPro" id="IPR045136">
    <property type="entry name" value="Iah1-like"/>
</dbReference>
<dbReference type="Gene3D" id="3.40.50.1110">
    <property type="entry name" value="SGNH hydrolase"/>
    <property type="match status" value="1"/>
</dbReference>
<evidence type="ECO:0000259" key="1">
    <source>
        <dbReference type="Pfam" id="PF13472"/>
    </source>
</evidence>
<dbReference type="InterPro" id="IPR013830">
    <property type="entry name" value="SGNH_hydro"/>
</dbReference>
<dbReference type="PANTHER" id="PTHR14209">
    <property type="entry name" value="ISOAMYL ACETATE-HYDROLYZING ESTERASE 1"/>
    <property type="match status" value="1"/>
</dbReference>
<feature type="domain" description="SGNH hydrolase-type esterase" evidence="1">
    <location>
        <begin position="8"/>
        <end position="207"/>
    </location>
</feature>
<dbReference type="Pfam" id="PF13472">
    <property type="entry name" value="Lipase_GDSL_2"/>
    <property type="match status" value="1"/>
</dbReference>
<proteinExistence type="predicted"/>
<dbReference type="PANTHER" id="PTHR14209:SF19">
    <property type="entry name" value="ISOAMYL ACETATE-HYDROLYZING ESTERASE 1 HOMOLOG"/>
    <property type="match status" value="1"/>
</dbReference>
<accession>A0A7S0B0A1</accession>
<sequence length="249" mass="27215">MSRPRLVLFGDSITQFGFGELAGSGYGWISRLSSTYSRRADVLSRGFSGYNTRHALDILPSVLTDCGAGTGGGRVLLFTLWFGANDAALPGTRQHVPAEEYAANIKKMVGLIRSAHNDASTPVPPIVLITPPPVFQPKWEVFCKTYGREKSDRTNEASRQYGLAMQNVGKELECETLDTWTLLGGDAPGYELYLTDGLHLSEEGNKAVYEGLMALVEDKFPNLAPMTEGEGRYGEVGVPLCEKLWTELC</sequence>
<dbReference type="CDD" id="cd01838">
    <property type="entry name" value="Isoamyl_acetate_hydrolase_like"/>
    <property type="match status" value="1"/>
</dbReference>